<dbReference type="Proteomes" id="UP001058974">
    <property type="component" value="Chromosome 4"/>
</dbReference>
<accession>A0A9D5AU06</accession>
<sequence>MTHTNERDIYNDKPPVFDGEKFDYWKDRIESFFLGYDADLWDIVTDGYKPPVSENGVEVPRSKMSDDQKRVFKNHHKARTILLNAISYNEYEKITNRETAKDILDSLRMTHEGNS</sequence>
<proteinExistence type="predicted"/>
<organism evidence="1 2">
    <name type="scientific">Pisum sativum</name>
    <name type="common">Garden pea</name>
    <name type="synonym">Lathyrus oleraceus</name>
    <dbReference type="NCBI Taxonomy" id="3888"/>
    <lineage>
        <taxon>Eukaryota</taxon>
        <taxon>Viridiplantae</taxon>
        <taxon>Streptophyta</taxon>
        <taxon>Embryophyta</taxon>
        <taxon>Tracheophyta</taxon>
        <taxon>Spermatophyta</taxon>
        <taxon>Magnoliopsida</taxon>
        <taxon>eudicotyledons</taxon>
        <taxon>Gunneridae</taxon>
        <taxon>Pentapetalae</taxon>
        <taxon>rosids</taxon>
        <taxon>fabids</taxon>
        <taxon>Fabales</taxon>
        <taxon>Fabaceae</taxon>
        <taxon>Papilionoideae</taxon>
        <taxon>50 kb inversion clade</taxon>
        <taxon>NPAAA clade</taxon>
        <taxon>Hologalegina</taxon>
        <taxon>IRL clade</taxon>
        <taxon>Fabeae</taxon>
        <taxon>Lathyrus</taxon>
    </lineage>
</organism>
<keyword evidence="2" id="KW-1185">Reference proteome</keyword>
<gene>
    <name evidence="1" type="ORF">KIW84_043430</name>
</gene>
<evidence type="ECO:0000313" key="1">
    <source>
        <dbReference type="EMBL" id="KAI5419256.1"/>
    </source>
</evidence>
<protein>
    <submittedName>
        <fullName evidence="1">Uncharacterized protein</fullName>
    </submittedName>
</protein>
<dbReference type="AlphaFoldDB" id="A0A9D5AU06"/>
<name>A0A9D5AU06_PEA</name>
<evidence type="ECO:0000313" key="2">
    <source>
        <dbReference type="Proteomes" id="UP001058974"/>
    </source>
</evidence>
<reference evidence="1 2" key="1">
    <citation type="journal article" date="2022" name="Nat. Genet.">
        <title>Improved pea reference genome and pan-genome highlight genomic features and evolutionary characteristics.</title>
        <authorList>
            <person name="Yang T."/>
            <person name="Liu R."/>
            <person name="Luo Y."/>
            <person name="Hu S."/>
            <person name="Wang D."/>
            <person name="Wang C."/>
            <person name="Pandey M.K."/>
            <person name="Ge S."/>
            <person name="Xu Q."/>
            <person name="Li N."/>
            <person name="Li G."/>
            <person name="Huang Y."/>
            <person name="Saxena R.K."/>
            <person name="Ji Y."/>
            <person name="Li M."/>
            <person name="Yan X."/>
            <person name="He Y."/>
            <person name="Liu Y."/>
            <person name="Wang X."/>
            <person name="Xiang C."/>
            <person name="Varshney R.K."/>
            <person name="Ding H."/>
            <person name="Gao S."/>
            <person name="Zong X."/>
        </authorList>
    </citation>
    <scope>NUCLEOTIDE SEQUENCE [LARGE SCALE GENOMIC DNA]</scope>
    <source>
        <strain evidence="1 2">cv. Zhongwan 6</strain>
    </source>
</reference>
<dbReference type="EMBL" id="JAMSHJ010000004">
    <property type="protein sequence ID" value="KAI5419256.1"/>
    <property type="molecule type" value="Genomic_DNA"/>
</dbReference>
<comment type="caution">
    <text evidence="1">The sequence shown here is derived from an EMBL/GenBank/DDBJ whole genome shotgun (WGS) entry which is preliminary data.</text>
</comment>
<dbReference type="PANTHER" id="PTHR34676">
    <property type="entry name" value="DUF4219 DOMAIN-CONTAINING PROTEIN-RELATED"/>
    <property type="match status" value="1"/>
</dbReference>
<dbReference type="Pfam" id="PF14223">
    <property type="entry name" value="Retrotran_gag_2"/>
    <property type="match status" value="1"/>
</dbReference>
<dbReference type="PANTHER" id="PTHR34676:SF27">
    <property type="entry name" value="ASPARTYL-TRNA SYNTHETASE"/>
    <property type="match status" value="1"/>
</dbReference>
<dbReference type="Gramene" id="Psat04G0343000-T1">
    <property type="protein sequence ID" value="KAI5419256.1"/>
    <property type="gene ID" value="KIW84_043430"/>
</dbReference>